<proteinExistence type="predicted"/>
<evidence type="ECO:0000259" key="1">
    <source>
        <dbReference type="Pfam" id="PF09037"/>
    </source>
</evidence>
<dbReference type="EMBL" id="BSOS01000099">
    <property type="protein sequence ID" value="GLR68883.1"/>
    <property type="molecule type" value="Genomic_DNA"/>
</dbReference>
<feature type="domain" description="Sulphotransferase Stf0" evidence="1">
    <location>
        <begin position="120"/>
        <end position="251"/>
    </location>
</feature>
<comment type="caution">
    <text evidence="2">The sequence shown here is derived from an EMBL/GenBank/DDBJ whole genome shotgun (WGS) entry which is preliminary data.</text>
</comment>
<sequence>MIVPPPLRAVASYHRAAVEAAFGPLRPDPDARMPPGKFLFLCFTNRCGSNYLAHLLATTGAFNEAGEFFNAETVLEHSRPRGLRSLGAYFATLYHLLPHERHIAAKAGVDQLAMLADAGILDALGPRAQFVLMERQDRLGQAVSRVIAMQTGRFTTAQAANVPDDDLVYSRAAIAGELEKIALANALFYAFFAANGIAPVHTTYEDVLGAPAPVMARIAAAMGDDALMARPEQVQISRQANAVNQQWRLRYLAGA</sequence>
<name>A0ABQ6AF84_9PROT</name>
<protein>
    <recommendedName>
        <fullName evidence="1">Sulphotransferase Stf0 domain-containing protein</fullName>
    </recommendedName>
</protein>
<dbReference type="Proteomes" id="UP001156641">
    <property type="component" value="Unassembled WGS sequence"/>
</dbReference>
<dbReference type="Pfam" id="PF09037">
    <property type="entry name" value="Sulphotransf"/>
    <property type="match status" value="1"/>
</dbReference>
<dbReference type="InterPro" id="IPR024628">
    <property type="entry name" value="Sulfotransferase_Stf0_dom"/>
</dbReference>
<keyword evidence="3" id="KW-1185">Reference proteome</keyword>
<evidence type="ECO:0000313" key="3">
    <source>
        <dbReference type="Proteomes" id="UP001156641"/>
    </source>
</evidence>
<gene>
    <name evidence="2" type="ORF">GCM10010909_35650</name>
</gene>
<organism evidence="2 3">
    <name type="scientific">Acidocella aquatica</name>
    <dbReference type="NCBI Taxonomy" id="1922313"/>
    <lineage>
        <taxon>Bacteria</taxon>
        <taxon>Pseudomonadati</taxon>
        <taxon>Pseudomonadota</taxon>
        <taxon>Alphaproteobacteria</taxon>
        <taxon>Acetobacterales</taxon>
        <taxon>Acidocellaceae</taxon>
        <taxon>Acidocella</taxon>
    </lineage>
</organism>
<dbReference type="Gene3D" id="3.40.50.300">
    <property type="entry name" value="P-loop containing nucleotide triphosphate hydrolases"/>
    <property type="match status" value="1"/>
</dbReference>
<dbReference type="InterPro" id="IPR027417">
    <property type="entry name" value="P-loop_NTPase"/>
</dbReference>
<accession>A0ABQ6AF84</accession>
<dbReference type="RefSeq" id="WP_284259745.1">
    <property type="nucleotide sequence ID" value="NZ_BSOS01000099.1"/>
</dbReference>
<reference evidence="3" key="1">
    <citation type="journal article" date="2019" name="Int. J. Syst. Evol. Microbiol.">
        <title>The Global Catalogue of Microorganisms (GCM) 10K type strain sequencing project: providing services to taxonomists for standard genome sequencing and annotation.</title>
        <authorList>
            <consortium name="The Broad Institute Genomics Platform"/>
            <consortium name="The Broad Institute Genome Sequencing Center for Infectious Disease"/>
            <person name="Wu L."/>
            <person name="Ma J."/>
        </authorList>
    </citation>
    <scope>NUCLEOTIDE SEQUENCE [LARGE SCALE GENOMIC DNA]</scope>
    <source>
        <strain evidence="3">NBRC 112502</strain>
    </source>
</reference>
<dbReference type="SUPFAM" id="SSF52540">
    <property type="entry name" value="P-loop containing nucleoside triphosphate hydrolases"/>
    <property type="match status" value="1"/>
</dbReference>
<evidence type="ECO:0000313" key="2">
    <source>
        <dbReference type="EMBL" id="GLR68883.1"/>
    </source>
</evidence>